<gene>
    <name evidence="2" type="ORF">CBI30_10550</name>
</gene>
<evidence type="ECO:0000313" key="3">
    <source>
        <dbReference type="Proteomes" id="UP000198104"/>
    </source>
</evidence>
<sequence>MMNQYMQLIALLEMSITCGVVLIILLQKLFQMEFPFAARVALVLFLGNVFFWPLGMSLELPLSAYVRGVTGDLSIVTMLLLWGALLPSPKKTPLGFKAPIALIAIVFYPLALGLGMLDPYAWGYGSIGLLICAVVFAILCGLAGWTKGVWILSVAIIAWAAHWHESANLWDYLLDPFLAIWALLAIPSAIYLKRREKAQSGYLFRAG</sequence>
<name>A0A254PRL7_9BURK</name>
<keyword evidence="1" id="KW-0472">Membrane</keyword>
<protein>
    <submittedName>
        <fullName evidence="2">Uncharacterized protein</fullName>
    </submittedName>
</protein>
<dbReference type="RefSeq" id="WP_088528256.1">
    <property type="nucleotide sequence ID" value="NZ_NGUO01000024.1"/>
</dbReference>
<accession>A0A254PRL7</accession>
<keyword evidence="1" id="KW-1133">Transmembrane helix</keyword>
<feature type="transmembrane region" description="Helical" evidence="1">
    <location>
        <begin position="38"/>
        <end position="58"/>
    </location>
</feature>
<organism evidence="2 3">
    <name type="scientific">Polynucleobacter aenigmaticus</name>
    <dbReference type="NCBI Taxonomy" id="1743164"/>
    <lineage>
        <taxon>Bacteria</taxon>
        <taxon>Pseudomonadati</taxon>
        <taxon>Pseudomonadota</taxon>
        <taxon>Betaproteobacteria</taxon>
        <taxon>Burkholderiales</taxon>
        <taxon>Burkholderiaceae</taxon>
        <taxon>Polynucleobacter</taxon>
    </lineage>
</organism>
<dbReference type="AlphaFoldDB" id="A0A254PRL7"/>
<dbReference type="EMBL" id="NGUO01000024">
    <property type="protein sequence ID" value="OWS69190.1"/>
    <property type="molecule type" value="Genomic_DNA"/>
</dbReference>
<feature type="transmembrane region" description="Helical" evidence="1">
    <location>
        <begin position="64"/>
        <end position="86"/>
    </location>
</feature>
<feature type="transmembrane region" description="Helical" evidence="1">
    <location>
        <begin position="98"/>
        <end position="116"/>
    </location>
</feature>
<feature type="transmembrane region" description="Helical" evidence="1">
    <location>
        <begin position="122"/>
        <end position="142"/>
    </location>
</feature>
<dbReference type="OrthoDB" id="6077780at2"/>
<feature type="transmembrane region" description="Helical" evidence="1">
    <location>
        <begin position="6"/>
        <end position="26"/>
    </location>
</feature>
<reference evidence="2 3" key="1">
    <citation type="submission" date="2017-05" db="EMBL/GenBank/DDBJ databases">
        <title>Polynucleobacter sp. MWH-K35W1 isolated from the permanently anoxic monimolimnion of a meromictic lake.</title>
        <authorList>
            <person name="Hahn M.W."/>
        </authorList>
    </citation>
    <scope>NUCLEOTIDE SEQUENCE [LARGE SCALE GENOMIC DNA]</scope>
    <source>
        <strain evidence="2 3">MWH-K35W1</strain>
    </source>
</reference>
<proteinExistence type="predicted"/>
<keyword evidence="3" id="KW-1185">Reference proteome</keyword>
<feature type="transmembrane region" description="Helical" evidence="1">
    <location>
        <begin position="172"/>
        <end position="192"/>
    </location>
</feature>
<evidence type="ECO:0000256" key="1">
    <source>
        <dbReference type="SAM" id="Phobius"/>
    </source>
</evidence>
<dbReference type="Proteomes" id="UP000198104">
    <property type="component" value="Unassembled WGS sequence"/>
</dbReference>
<keyword evidence="1" id="KW-0812">Transmembrane</keyword>
<evidence type="ECO:0000313" key="2">
    <source>
        <dbReference type="EMBL" id="OWS69190.1"/>
    </source>
</evidence>
<comment type="caution">
    <text evidence="2">The sequence shown here is derived from an EMBL/GenBank/DDBJ whole genome shotgun (WGS) entry which is preliminary data.</text>
</comment>
<feature type="transmembrane region" description="Helical" evidence="1">
    <location>
        <begin position="149"/>
        <end position="166"/>
    </location>
</feature>